<feature type="compositionally biased region" description="Polar residues" evidence="1">
    <location>
        <begin position="88"/>
        <end position="106"/>
    </location>
</feature>
<organism evidence="2 3">
    <name type="scientific">Acropora cervicornis</name>
    <name type="common">Staghorn coral</name>
    <dbReference type="NCBI Taxonomy" id="6130"/>
    <lineage>
        <taxon>Eukaryota</taxon>
        <taxon>Metazoa</taxon>
        <taxon>Cnidaria</taxon>
        <taxon>Anthozoa</taxon>
        <taxon>Hexacorallia</taxon>
        <taxon>Scleractinia</taxon>
        <taxon>Astrocoeniina</taxon>
        <taxon>Acroporidae</taxon>
        <taxon>Acropora</taxon>
    </lineage>
</organism>
<sequence length="106" mass="11801">MRPLLAGDSSYPLTNWLVKPYADRGRLTPEGLMSSSVRYDLIAFKKVEQKGSTLKKTVIAACILHNICIERGDLYDDTDDNDDRIEAGQSTLQPSMPTDSTSRSIH</sequence>
<dbReference type="EMBL" id="JARQWQ010000023">
    <property type="protein sequence ID" value="KAK2564009.1"/>
    <property type="molecule type" value="Genomic_DNA"/>
</dbReference>
<accession>A0AAD9QMT0</accession>
<reference evidence="2" key="1">
    <citation type="journal article" date="2023" name="G3 (Bethesda)">
        <title>Whole genome assembly and annotation of the endangered Caribbean coral Acropora cervicornis.</title>
        <authorList>
            <person name="Selwyn J.D."/>
            <person name="Vollmer S.V."/>
        </authorList>
    </citation>
    <scope>NUCLEOTIDE SEQUENCE</scope>
    <source>
        <strain evidence="2">K2</strain>
    </source>
</reference>
<gene>
    <name evidence="2" type="ORF">P5673_012218</name>
</gene>
<feature type="region of interest" description="Disordered" evidence="1">
    <location>
        <begin position="73"/>
        <end position="106"/>
    </location>
</feature>
<protein>
    <recommendedName>
        <fullName evidence="4">DDE Tnp4 domain-containing protein</fullName>
    </recommendedName>
</protein>
<comment type="caution">
    <text evidence="2">The sequence shown here is derived from an EMBL/GenBank/DDBJ whole genome shotgun (WGS) entry which is preliminary data.</text>
</comment>
<evidence type="ECO:0000313" key="2">
    <source>
        <dbReference type="EMBL" id="KAK2564009.1"/>
    </source>
</evidence>
<dbReference type="Proteomes" id="UP001249851">
    <property type="component" value="Unassembled WGS sequence"/>
</dbReference>
<reference evidence="2" key="2">
    <citation type="journal article" date="2023" name="Science">
        <title>Genomic signatures of disease resistance in endangered staghorn corals.</title>
        <authorList>
            <person name="Vollmer S.V."/>
            <person name="Selwyn J.D."/>
            <person name="Despard B.A."/>
            <person name="Roesel C.L."/>
        </authorList>
    </citation>
    <scope>NUCLEOTIDE SEQUENCE</scope>
    <source>
        <strain evidence="2">K2</strain>
    </source>
</reference>
<evidence type="ECO:0000313" key="3">
    <source>
        <dbReference type="Proteomes" id="UP001249851"/>
    </source>
</evidence>
<proteinExistence type="predicted"/>
<evidence type="ECO:0008006" key="4">
    <source>
        <dbReference type="Google" id="ProtNLM"/>
    </source>
</evidence>
<keyword evidence="3" id="KW-1185">Reference proteome</keyword>
<evidence type="ECO:0000256" key="1">
    <source>
        <dbReference type="SAM" id="MobiDB-lite"/>
    </source>
</evidence>
<dbReference type="AlphaFoldDB" id="A0AAD9QMT0"/>
<name>A0AAD9QMT0_ACRCE</name>
<feature type="non-terminal residue" evidence="2">
    <location>
        <position position="1"/>
    </location>
</feature>